<dbReference type="Proteomes" id="UP000663828">
    <property type="component" value="Unassembled WGS sequence"/>
</dbReference>
<gene>
    <name evidence="1" type="ORF">XAT740_LOCUS27339</name>
</gene>
<reference evidence="1" key="1">
    <citation type="submission" date="2021-02" db="EMBL/GenBank/DDBJ databases">
        <authorList>
            <person name="Nowell W R."/>
        </authorList>
    </citation>
    <scope>NUCLEOTIDE SEQUENCE</scope>
</reference>
<proteinExistence type="predicted"/>
<protein>
    <submittedName>
        <fullName evidence="1">Uncharacterized protein</fullName>
    </submittedName>
</protein>
<evidence type="ECO:0000313" key="2">
    <source>
        <dbReference type="Proteomes" id="UP000663828"/>
    </source>
</evidence>
<dbReference type="AlphaFoldDB" id="A0A815BU20"/>
<sequence>MFLIEANLYVKLDKISVFLSWIDDIKDVLSMMIFCVTNRLHMMDVAFLRLIAPTNFSDAVCKVFTRAVTVQRTTARRSRPNFHVDHKKAPEIADRNVRLIQLVDLNLLALKGTYDEKKVFEALKERYDECVAYNRSMSLSAVNQSIYTYVRAQFREIVVDQSLGDNSDQQQFVEKWIRGSKPSQVFAIRCF</sequence>
<evidence type="ECO:0000313" key="1">
    <source>
        <dbReference type="EMBL" id="CAF1271857.1"/>
    </source>
</evidence>
<name>A0A815BU20_ADIRI</name>
<comment type="caution">
    <text evidence="1">The sequence shown here is derived from an EMBL/GenBank/DDBJ whole genome shotgun (WGS) entry which is preliminary data.</text>
</comment>
<organism evidence="1 2">
    <name type="scientific">Adineta ricciae</name>
    <name type="common">Rotifer</name>
    <dbReference type="NCBI Taxonomy" id="249248"/>
    <lineage>
        <taxon>Eukaryota</taxon>
        <taxon>Metazoa</taxon>
        <taxon>Spiralia</taxon>
        <taxon>Gnathifera</taxon>
        <taxon>Rotifera</taxon>
        <taxon>Eurotatoria</taxon>
        <taxon>Bdelloidea</taxon>
        <taxon>Adinetida</taxon>
        <taxon>Adinetidae</taxon>
        <taxon>Adineta</taxon>
    </lineage>
</organism>
<keyword evidence="2" id="KW-1185">Reference proteome</keyword>
<dbReference type="EMBL" id="CAJNOR010002276">
    <property type="protein sequence ID" value="CAF1271857.1"/>
    <property type="molecule type" value="Genomic_DNA"/>
</dbReference>
<accession>A0A815BU20</accession>